<dbReference type="CDD" id="cd11528">
    <property type="entry name" value="NTP-PPase_MazG_Nterm"/>
    <property type="match status" value="1"/>
</dbReference>
<dbReference type="InterPro" id="IPR048011">
    <property type="entry name" value="NTP-PPase_MazG-like_C"/>
</dbReference>
<reference evidence="6" key="2">
    <citation type="submission" date="2020-09" db="EMBL/GenBank/DDBJ databases">
        <authorList>
            <person name="Sun Q."/>
            <person name="Zhou Y."/>
        </authorList>
    </citation>
    <scope>NUCLEOTIDE SEQUENCE</scope>
    <source>
        <strain evidence="6">CGMCC 1.12924</strain>
    </source>
</reference>
<dbReference type="SUPFAM" id="SSF101386">
    <property type="entry name" value="all-alpha NTP pyrophosphatases"/>
    <property type="match status" value="2"/>
</dbReference>
<organism evidence="6 7">
    <name type="scientific">Planktosalinus lacus</name>
    <dbReference type="NCBI Taxonomy" id="1526573"/>
    <lineage>
        <taxon>Bacteria</taxon>
        <taxon>Pseudomonadati</taxon>
        <taxon>Bacteroidota</taxon>
        <taxon>Flavobacteriia</taxon>
        <taxon>Flavobacteriales</taxon>
        <taxon>Flavobacteriaceae</taxon>
        <taxon>Planktosalinus</taxon>
    </lineage>
</organism>
<dbReference type="NCBIfam" id="NF007113">
    <property type="entry name" value="PRK09562.1"/>
    <property type="match status" value="1"/>
</dbReference>
<feature type="domain" description="NTP pyrophosphohydrolase MazG-like" evidence="5">
    <location>
        <begin position="162"/>
        <end position="224"/>
    </location>
</feature>
<dbReference type="RefSeq" id="WP_188440961.1">
    <property type="nucleotide sequence ID" value="NZ_BMGK01000005.1"/>
</dbReference>
<dbReference type="FunFam" id="1.10.287.1080:FF:000003">
    <property type="entry name" value="Nucleoside triphosphate pyrophosphohydrolase"/>
    <property type="match status" value="1"/>
</dbReference>
<dbReference type="GO" id="GO:0006203">
    <property type="term" value="P:dGTP catabolic process"/>
    <property type="evidence" value="ECO:0007669"/>
    <property type="project" value="TreeGrafter"/>
</dbReference>
<evidence type="ECO:0000256" key="4">
    <source>
        <dbReference type="ARBA" id="ARBA00074799"/>
    </source>
</evidence>
<reference evidence="6" key="1">
    <citation type="journal article" date="2014" name="Int. J. Syst. Evol. Microbiol.">
        <title>Complete genome sequence of Corynebacterium casei LMG S-19264T (=DSM 44701T), isolated from a smear-ripened cheese.</title>
        <authorList>
            <consortium name="US DOE Joint Genome Institute (JGI-PGF)"/>
            <person name="Walter F."/>
            <person name="Albersmeier A."/>
            <person name="Kalinowski J."/>
            <person name="Ruckert C."/>
        </authorList>
    </citation>
    <scope>NUCLEOTIDE SEQUENCE</scope>
    <source>
        <strain evidence="6">CGMCC 1.12924</strain>
    </source>
</reference>
<dbReference type="Proteomes" id="UP000652231">
    <property type="component" value="Unassembled WGS sequence"/>
</dbReference>
<dbReference type="Pfam" id="PF03819">
    <property type="entry name" value="MazG"/>
    <property type="match status" value="2"/>
</dbReference>
<evidence type="ECO:0000259" key="5">
    <source>
        <dbReference type="Pfam" id="PF03819"/>
    </source>
</evidence>
<dbReference type="EMBL" id="BMGK01000005">
    <property type="protein sequence ID" value="GGD91398.1"/>
    <property type="molecule type" value="Genomic_DNA"/>
</dbReference>
<evidence type="ECO:0000256" key="1">
    <source>
        <dbReference type="ARBA" id="ARBA00052141"/>
    </source>
</evidence>
<evidence type="ECO:0000256" key="2">
    <source>
        <dbReference type="ARBA" id="ARBA00061115"/>
    </source>
</evidence>
<dbReference type="GO" id="GO:0047693">
    <property type="term" value="F:ATP diphosphatase activity"/>
    <property type="evidence" value="ECO:0007669"/>
    <property type="project" value="UniProtKB-EC"/>
</dbReference>
<dbReference type="GO" id="GO:0046076">
    <property type="term" value="P:dTTP catabolic process"/>
    <property type="evidence" value="ECO:0007669"/>
    <property type="project" value="TreeGrafter"/>
</dbReference>
<dbReference type="AlphaFoldDB" id="A0A8J2Y9W8"/>
<dbReference type="FunFam" id="1.10.287.1080:FF:000001">
    <property type="entry name" value="Nucleoside triphosphate pyrophosphohydrolase"/>
    <property type="match status" value="1"/>
</dbReference>
<accession>A0A8J2Y9W8</accession>
<dbReference type="InterPro" id="IPR048015">
    <property type="entry name" value="NTP-PPase_MazG-like_N"/>
</dbReference>
<dbReference type="Gene3D" id="1.10.287.1080">
    <property type="entry name" value="MazG-like"/>
    <property type="match status" value="2"/>
</dbReference>
<comment type="caution">
    <text evidence="6">The sequence shown here is derived from an EMBL/GenBank/DDBJ whole genome shotgun (WGS) entry which is preliminary data.</text>
</comment>
<evidence type="ECO:0000256" key="3">
    <source>
        <dbReference type="ARBA" id="ARBA00066372"/>
    </source>
</evidence>
<comment type="similarity">
    <text evidence="2">Belongs to the nucleoside triphosphate pyrophosphohydrolase family.</text>
</comment>
<dbReference type="PANTHER" id="PTHR30522:SF0">
    <property type="entry name" value="NUCLEOSIDE TRIPHOSPHATE PYROPHOSPHOHYDROLASE"/>
    <property type="match status" value="1"/>
</dbReference>
<dbReference type="NCBIfam" id="TIGR00444">
    <property type="entry name" value="mazG"/>
    <property type="match status" value="1"/>
</dbReference>
<dbReference type="InterPro" id="IPR004518">
    <property type="entry name" value="MazG-like_dom"/>
</dbReference>
<gene>
    <name evidence="6" type="ORF">GCM10011312_13990</name>
</gene>
<dbReference type="GO" id="GO:0006950">
    <property type="term" value="P:response to stress"/>
    <property type="evidence" value="ECO:0007669"/>
    <property type="project" value="UniProtKB-ARBA"/>
</dbReference>
<evidence type="ECO:0000313" key="6">
    <source>
        <dbReference type="EMBL" id="GGD91398.1"/>
    </source>
</evidence>
<keyword evidence="7" id="KW-1185">Reference proteome</keyword>
<evidence type="ECO:0000313" key="7">
    <source>
        <dbReference type="Proteomes" id="UP000652231"/>
    </source>
</evidence>
<proteinExistence type="inferred from homology"/>
<dbReference type="GO" id="GO:0046052">
    <property type="term" value="P:UTP catabolic process"/>
    <property type="evidence" value="ECO:0007669"/>
    <property type="project" value="TreeGrafter"/>
</dbReference>
<dbReference type="GO" id="GO:0046061">
    <property type="term" value="P:dATP catabolic process"/>
    <property type="evidence" value="ECO:0007669"/>
    <property type="project" value="TreeGrafter"/>
</dbReference>
<comment type="catalytic activity">
    <reaction evidence="1">
        <text>ATP + H2O = AMP + diphosphate + H(+)</text>
        <dbReference type="Rhea" id="RHEA:14245"/>
        <dbReference type="ChEBI" id="CHEBI:15377"/>
        <dbReference type="ChEBI" id="CHEBI:15378"/>
        <dbReference type="ChEBI" id="CHEBI:30616"/>
        <dbReference type="ChEBI" id="CHEBI:33019"/>
        <dbReference type="ChEBI" id="CHEBI:456215"/>
        <dbReference type="EC" id="3.6.1.8"/>
    </reaction>
</comment>
<dbReference type="GO" id="GO:0046047">
    <property type="term" value="P:TTP catabolic process"/>
    <property type="evidence" value="ECO:0007669"/>
    <property type="project" value="TreeGrafter"/>
</dbReference>
<dbReference type="PANTHER" id="PTHR30522">
    <property type="entry name" value="NUCLEOSIDE TRIPHOSPHATE PYROPHOSPHOHYDROLASE"/>
    <property type="match status" value="1"/>
</dbReference>
<protein>
    <recommendedName>
        <fullName evidence="4">Nucleoside triphosphate pyrophosphohydrolase</fullName>
        <ecNumber evidence="3">3.6.1.8</ecNumber>
    </recommendedName>
</protein>
<dbReference type="CDD" id="cd11529">
    <property type="entry name" value="NTP-PPase_MazG_Cterm"/>
    <property type="match status" value="1"/>
</dbReference>
<sequence>MNNREAQLNAFDRLLYIMDDLREKCPWDRKQTLESLRHLTIEETYELGDAILENDLNEIKKELGDLLLHIVFYAKIGSEKNAFDIADVANGICDKLIDRHPHIYGDVEVADEEEVKKNWENLKLKEGKKSVLEGVPKSLPAMVKANRIQDKVAGVGFDWEEPKQVFEKLKEELGELQHEVNENNTKKIEAEFGDVLFSMINYARFLKVDPESALERTNKKFIKRFQYLEEKAKAVNKPLRDMTLAEMDVFWEEAKKL</sequence>
<feature type="domain" description="NTP pyrophosphohydrolase MazG-like" evidence="5">
    <location>
        <begin position="31"/>
        <end position="103"/>
    </location>
</feature>
<dbReference type="InterPro" id="IPR011551">
    <property type="entry name" value="NTP_PyrPHydrolase_MazG"/>
</dbReference>
<dbReference type="EC" id="3.6.1.8" evidence="3"/>
<name>A0A8J2Y9W8_9FLAO</name>
<dbReference type="GO" id="GO:0046081">
    <property type="term" value="P:dUTP catabolic process"/>
    <property type="evidence" value="ECO:0007669"/>
    <property type="project" value="TreeGrafter"/>
</dbReference>